<dbReference type="STRING" id="494026.PGLA_05445"/>
<keyword evidence="2" id="KW-1185">Reference proteome</keyword>
<protein>
    <submittedName>
        <fullName evidence="1">Uncharacterized protein</fullName>
    </submittedName>
</protein>
<accession>A0A168M1N6</accession>
<dbReference type="EMBL" id="LVJH01000007">
    <property type="protein sequence ID" value="OAB44114.1"/>
    <property type="molecule type" value="Genomic_DNA"/>
</dbReference>
<evidence type="ECO:0000313" key="1">
    <source>
        <dbReference type="EMBL" id="OAB44114.1"/>
    </source>
</evidence>
<organism evidence="1 2">
    <name type="scientific">Paenibacillus glacialis</name>
    <dbReference type="NCBI Taxonomy" id="494026"/>
    <lineage>
        <taxon>Bacteria</taxon>
        <taxon>Bacillati</taxon>
        <taxon>Bacillota</taxon>
        <taxon>Bacilli</taxon>
        <taxon>Bacillales</taxon>
        <taxon>Paenibacillaceae</taxon>
        <taxon>Paenibacillus</taxon>
    </lineage>
</organism>
<gene>
    <name evidence="1" type="ORF">PGLA_05445</name>
</gene>
<evidence type="ECO:0000313" key="2">
    <source>
        <dbReference type="Proteomes" id="UP000076967"/>
    </source>
</evidence>
<proteinExistence type="predicted"/>
<dbReference type="AlphaFoldDB" id="A0A168M1N6"/>
<name>A0A168M1N6_9BACL</name>
<comment type="caution">
    <text evidence="1">The sequence shown here is derived from an EMBL/GenBank/DDBJ whole genome shotgun (WGS) entry which is preliminary data.</text>
</comment>
<sequence>MRIEGGNELREIVPAQEVVYGKEDIAELENASIKVQNVYDKALAMLRRYLPQLVSSGPDDHNSTCTQSITNQGVFQKWIQGPKGWKCIGYEWQTDVDPNSEQAYLPNAQLQSMILQIMIWSQFEKIILLHPFLGQEAFYNKEELETISSYFVPTYMSVTPLIELGKPYKKHKTRVPIYQELISAPSLLIQSEGIPLKGTWMTGVYINQANFQGIGPYIKNSNGCRTFMEALIN</sequence>
<dbReference type="Proteomes" id="UP000076967">
    <property type="component" value="Unassembled WGS sequence"/>
</dbReference>
<reference evidence="1 2" key="1">
    <citation type="submission" date="2016-03" db="EMBL/GenBank/DDBJ databases">
        <title>Draft genome sequence of Paenibacillus glacialis DSM 22343.</title>
        <authorList>
            <person name="Shin S.-K."/>
            <person name="Yi H."/>
        </authorList>
    </citation>
    <scope>NUCLEOTIDE SEQUENCE [LARGE SCALE GENOMIC DNA]</scope>
    <source>
        <strain evidence="1 2">DSM 22343</strain>
    </source>
</reference>